<reference evidence="1 2" key="1">
    <citation type="submission" date="2015-11" db="EMBL/GenBank/DDBJ databases">
        <authorList>
            <person name="Menninger J.E."/>
            <person name="Lamey M.E."/>
            <person name="Lindemann J.M."/>
            <person name="Martynyuk T."/>
            <person name="Mele F.E."/>
            <person name="Nabua C.T."/>
            <person name="Napoli C.K."/>
            <person name="Santiago L.M."/>
            <person name="Sweetman A.T."/>
            <person name="Weinstein J.L."/>
            <person name="Barrett N.A."/>
            <person name="Buerkert T.R."/>
            <person name="Cautela J.A."/>
            <person name="Egan M.S."/>
            <person name="Erb J.E."/>
            <person name="Garrigan K.E."/>
            <person name="Hagan D.J."/>
            <person name="Hartwell M.C."/>
            <person name="Hyduchak K.M."/>
            <person name="Jacob A.E."/>
            <person name="DeNigris D.M."/>
            <person name="London S.C."/>
            <person name="King-Smith C."/>
            <person name="Lee-Soety J.Y."/>
            <person name="Bradley K.W."/>
            <person name="Asai D.J."/>
            <person name="Bowman C.A."/>
            <person name="Russell D.A."/>
            <person name="Pope W.H."/>
            <person name="Jacobs-Sera D."/>
            <person name="Hendrix R.W."/>
            <person name="Hatfull G.F."/>
        </authorList>
    </citation>
    <scope>NUCLEOTIDE SEQUENCE [LARGE SCALE GENOMIC DNA]</scope>
</reference>
<organism evidence="1 2">
    <name type="scientific">Arthrobacter phage Wilde</name>
    <dbReference type="NCBI Taxonomy" id="1772323"/>
    <lineage>
        <taxon>Viruses</taxon>
        <taxon>Duplodnaviria</taxon>
        <taxon>Heunggongvirae</taxon>
        <taxon>Uroviricota</taxon>
        <taxon>Caudoviricetes</taxon>
        <taxon>Tankvirus</taxon>
        <taxon>Tankvirus tank</taxon>
    </lineage>
</organism>
<evidence type="ECO:0000313" key="1">
    <source>
        <dbReference type="EMBL" id="ALY10893.1"/>
    </source>
</evidence>
<dbReference type="EMBL" id="KU160673">
    <property type="protein sequence ID" value="ALY10893.1"/>
    <property type="molecule type" value="Genomic_DNA"/>
</dbReference>
<name>A0A0U4B805_9CAUD</name>
<evidence type="ECO:0000313" key="2">
    <source>
        <dbReference type="Proteomes" id="UP000225045"/>
    </source>
</evidence>
<accession>A0A0U4B805</accession>
<gene>
    <name evidence="1" type="primary">107</name>
    <name evidence="1" type="ORF">WILDE_107</name>
</gene>
<protein>
    <submittedName>
        <fullName evidence="1">Uncharacterized protein</fullName>
    </submittedName>
</protein>
<dbReference type="Proteomes" id="UP000225045">
    <property type="component" value="Segment"/>
</dbReference>
<proteinExistence type="predicted"/>
<sequence length="123" mass="13786">MERRSPHRIVRGSTFTDQRLAPYRASVALSTDLIPGYWRLVVVQDGKARVRQYPHAQNHRALAHFGWFVIARASAPDFYVSLENASGQCVDEFERRMGETFRPAAGAHQIVEASIPGAHVGEL</sequence>